<dbReference type="Pfam" id="PF06108">
    <property type="entry name" value="DUF952"/>
    <property type="match status" value="1"/>
</dbReference>
<evidence type="ECO:0000313" key="2">
    <source>
        <dbReference type="Proteomes" id="UP000041254"/>
    </source>
</evidence>
<dbReference type="VEuPathDB" id="CryptoDB:Vbra_11296"/>
<dbReference type="OMA" id="CELIEWD"/>
<proteinExistence type="predicted"/>
<dbReference type="InParanoid" id="A0A0G4EE09"/>
<keyword evidence="2" id="KW-1185">Reference proteome</keyword>
<dbReference type="OrthoDB" id="3335358at2759"/>
<dbReference type="AlphaFoldDB" id="A0A0G4EE09"/>
<protein>
    <recommendedName>
        <fullName evidence="3">DUF952 domain-containing protein</fullName>
    </recommendedName>
</protein>
<organism evidence="1 2">
    <name type="scientific">Vitrella brassicaformis (strain CCMP3155)</name>
    <dbReference type="NCBI Taxonomy" id="1169540"/>
    <lineage>
        <taxon>Eukaryota</taxon>
        <taxon>Sar</taxon>
        <taxon>Alveolata</taxon>
        <taxon>Colpodellida</taxon>
        <taxon>Vitrellaceae</taxon>
        <taxon>Vitrella</taxon>
    </lineage>
</organism>
<sequence length="137" mass="15129">MDGNDPFPRHIYKIVTKNELPAALSADGQTFVGSSLDLQDGFLHLSTAKVITEVASRYFQGQTDCELIEWDTALLDQPPLWTAEAPAKSDDTTSKTPFHLLSNGCVHVYGTLPMKAVARHVPLPFENGLFVFPDLRD</sequence>
<name>A0A0G4EE09_VITBC</name>
<dbReference type="Gene3D" id="3.20.170.20">
    <property type="entry name" value="Protein of unknown function DUF952"/>
    <property type="match status" value="1"/>
</dbReference>
<accession>A0A0G4EE09</accession>
<dbReference type="PANTHER" id="PTHR34129:SF1">
    <property type="entry name" value="DUF952 DOMAIN-CONTAINING PROTEIN"/>
    <property type="match status" value="1"/>
</dbReference>
<dbReference type="Proteomes" id="UP000041254">
    <property type="component" value="Unassembled WGS sequence"/>
</dbReference>
<dbReference type="EMBL" id="CDMY01000179">
    <property type="protein sequence ID" value="CEL93588.1"/>
    <property type="molecule type" value="Genomic_DNA"/>
</dbReference>
<dbReference type="InterPro" id="IPR009297">
    <property type="entry name" value="DUF952"/>
</dbReference>
<reference evidence="1 2" key="1">
    <citation type="submission" date="2014-11" db="EMBL/GenBank/DDBJ databases">
        <authorList>
            <person name="Zhu J."/>
            <person name="Qi W."/>
            <person name="Song R."/>
        </authorList>
    </citation>
    <scope>NUCLEOTIDE SEQUENCE [LARGE SCALE GENOMIC DNA]</scope>
</reference>
<evidence type="ECO:0008006" key="3">
    <source>
        <dbReference type="Google" id="ProtNLM"/>
    </source>
</evidence>
<dbReference type="SUPFAM" id="SSF56399">
    <property type="entry name" value="ADP-ribosylation"/>
    <property type="match status" value="1"/>
</dbReference>
<gene>
    <name evidence="1" type="ORF">Vbra_11296</name>
</gene>
<evidence type="ECO:0000313" key="1">
    <source>
        <dbReference type="EMBL" id="CEL93588.1"/>
    </source>
</evidence>
<dbReference type="PANTHER" id="PTHR34129">
    <property type="entry name" value="BLR1139 PROTEIN"/>
    <property type="match status" value="1"/>
</dbReference>